<dbReference type="RefSeq" id="WP_123353338.1">
    <property type="nucleotide sequence ID" value="NZ_CP040940.1"/>
</dbReference>
<evidence type="ECO:0000313" key="1">
    <source>
        <dbReference type="EMBL" id="QDD68134.1"/>
    </source>
</evidence>
<evidence type="ECO:0000313" key="2">
    <source>
        <dbReference type="EMBL" id="ROR38752.1"/>
    </source>
</evidence>
<keyword evidence="4" id="KW-1185">Reference proteome</keyword>
<dbReference type="Proteomes" id="UP000298805">
    <property type="component" value="Plasmid unnamed1"/>
</dbReference>
<sequence length="238" mass="28291">MKILIFYPEESGKTFFAKEFLLSGEDEFKILNVTSSFDTYKPFNAEYIKNDFLTLLEFLIFSKRHKNVLVEISKEYYIWFKEQLQKYDIESFFNYFDYVCVVIDKKIKHQLKSEEVFSFIKDNNLESKLKLVLNRGEKHHFKKIFETLNKYELNPEIIYIPEFDEEAIEGVYLNGYTMIQFANSDKNYAELASEALEKGKTEEASKYVILESWKMIAKNIKKIKKTSPPSLKSNEKKL</sequence>
<reference evidence="2 3" key="1">
    <citation type="submission" date="2018-11" db="EMBL/GenBank/DDBJ databases">
        <title>Genomic Encyclopedia of Type Strains, Phase IV (KMG-IV): sequencing the most valuable type-strain genomes for metagenomic binning, comparative biology and taxonomic classification.</title>
        <authorList>
            <person name="Goeker M."/>
        </authorList>
    </citation>
    <scope>NUCLEOTIDE SEQUENCE [LARGE SCALE GENOMIC DNA]</scope>
    <source>
        <strain evidence="2 3">DSM 27783</strain>
    </source>
</reference>
<reference evidence="1 4" key="2">
    <citation type="submission" date="2019-06" db="EMBL/GenBank/DDBJ databases">
        <title>A comparative analysis of the Nautiliaceae.</title>
        <authorList>
            <person name="Grosche A."/>
            <person name="Smedile F."/>
            <person name="Vetriani C."/>
        </authorList>
    </citation>
    <scope>NUCLEOTIDE SEQUENCE [LARGE SCALE GENOMIC DNA]</scope>
    <source>
        <strain evidence="1 4">TB6</strain>
        <plasmid evidence="1 4">unnamed1</plasmid>
    </source>
</reference>
<dbReference type="EMBL" id="CP040940">
    <property type="protein sequence ID" value="QDD68134.1"/>
    <property type="molecule type" value="Genomic_DNA"/>
</dbReference>
<keyword evidence="1" id="KW-0614">Plasmid</keyword>
<gene>
    <name evidence="1" type="ORF">C6V80_09785</name>
    <name evidence="2" type="ORF">EDC58_1967</name>
</gene>
<organism evidence="2 3">
    <name type="scientific">Caminibacter pacificus</name>
    <dbReference type="NCBI Taxonomy" id="1424653"/>
    <lineage>
        <taxon>Bacteria</taxon>
        <taxon>Pseudomonadati</taxon>
        <taxon>Campylobacterota</taxon>
        <taxon>Epsilonproteobacteria</taxon>
        <taxon>Nautiliales</taxon>
        <taxon>Nautiliaceae</taxon>
        <taxon>Caminibacter</taxon>
    </lineage>
</organism>
<protein>
    <submittedName>
        <fullName evidence="2">Uncharacterized protein</fullName>
    </submittedName>
</protein>
<accession>A0AAJ4RAP1</accession>
<evidence type="ECO:0000313" key="3">
    <source>
        <dbReference type="Proteomes" id="UP000272781"/>
    </source>
</evidence>
<evidence type="ECO:0000313" key="4">
    <source>
        <dbReference type="Proteomes" id="UP000298805"/>
    </source>
</evidence>
<name>A0AAJ4RAP1_9BACT</name>
<geneLocation type="plasmid" evidence="1 4">
    <name>unnamed1</name>
</geneLocation>
<proteinExistence type="predicted"/>
<dbReference type="Proteomes" id="UP000272781">
    <property type="component" value="Unassembled WGS sequence"/>
</dbReference>
<dbReference type="AlphaFoldDB" id="A0AAJ4RAP1"/>
<dbReference type="EMBL" id="RJVK01000006">
    <property type="protein sequence ID" value="ROR38752.1"/>
    <property type="molecule type" value="Genomic_DNA"/>
</dbReference>